<dbReference type="Proteomes" id="UP001168990">
    <property type="component" value="Unassembled WGS sequence"/>
</dbReference>
<sequence>MLHPVDCSTRSVINISWLKGEQLQQQQQEQQEHLLLKNKLESYELSCARDALEMATRISVWLLLIILKS</sequence>
<organism evidence="1 2">
    <name type="scientific">Microctonus aethiopoides</name>
    <dbReference type="NCBI Taxonomy" id="144406"/>
    <lineage>
        <taxon>Eukaryota</taxon>
        <taxon>Metazoa</taxon>
        <taxon>Ecdysozoa</taxon>
        <taxon>Arthropoda</taxon>
        <taxon>Hexapoda</taxon>
        <taxon>Insecta</taxon>
        <taxon>Pterygota</taxon>
        <taxon>Neoptera</taxon>
        <taxon>Endopterygota</taxon>
        <taxon>Hymenoptera</taxon>
        <taxon>Apocrita</taxon>
        <taxon>Ichneumonoidea</taxon>
        <taxon>Braconidae</taxon>
        <taxon>Euphorinae</taxon>
        <taxon>Microctonus</taxon>
    </lineage>
</organism>
<evidence type="ECO:0000313" key="1">
    <source>
        <dbReference type="EMBL" id="KAK0171980.1"/>
    </source>
</evidence>
<name>A0AA39FM91_9HYME</name>
<dbReference type="AlphaFoldDB" id="A0AA39FM91"/>
<gene>
    <name evidence="1" type="ORF">PV328_005363</name>
</gene>
<evidence type="ECO:0000313" key="2">
    <source>
        <dbReference type="Proteomes" id="UP001168990"/>
    </source>
</evidence>
<comment type="caution">
    <text evidence="1">The sequence shown here is derived from an EMBL/GenBank/DDBJ whole genome shotgun (WGS) entry which is preliminary data.</text>
</comment>
<protein>
    <submittedName>
        <fullName evidence="1">Uncharacterized protein</fullName>
    </submittedName>
</protein>
<keyword evidence="2" id="KW-1185">Reference proteome</keyword>
<proteinExistence type="predicted"/>
<dbReference type="EMBL" id="JAQQBS010000002">
    <property type="protein sequence ID" value="KAK0171980.1"/>
    <property type="molecule type" value="Genomic_DNA"/>
</dbReference>
<reference evidence="1" key="2">
    <citation type="submission" date="2023-03" db="EMBL/GenBank/DDBJ databases">
        <authorList>
            <person name="Inwood S.N."/>
            <person name="Skelly J.G."/>
            <person name="Guhlin J."/>
            <person name="Harrop T.W.R."/>
            <person name="Goldson S.G."/>
            <person name="Dearden P.K."/>
        </authorList>
    </citation>
    <scope>NUCLEOTIDE SEQUENCE</scope>
    <source>
        <strain evidence="1">Irish</strain>
        <tissue evidence="1">Whole body</tissue>
    </source>
</reference>
<reference evidence="1" key="1">
    <citation type="journal article" date="2023" name="bioRxiv">
        <title>Scaffold-level genome assemblies of two parasitoid biocontrol wasps reveal the parthenogenesis mechanism and an associated novel virus.</title>
        <authorList>
            <person name="Inwood S."/>
            <person name="Skelly J."/>
            <person name="Guhlin J."/>
            <person name="Harrop T."/>
            <person name="Goldson S."/>
            <person name="Dearden P."/>
        </authorList>
    </citation>
    <scope>NUCLEOTIDE SEQUENCE</scope>
    <source>
        <strain evidence="1">Irish</strain>
        <tissue evidence="1">Whole body</tissue>
    </source>
</reference>
<accession>A0AA39FM91</accession>
<feature type="non-terminal residue" evidence="1">
    <location>
        <position position="69"/>
    </location>
</feature>